<dbReference type="GO" id="GO:0006744">
    <property type="term" value="P:ubiquinone biosynthetic process"/>
    <property type="evidence" value="ECO:0007669"/>
    <property type="project" value="TreeGrafter"/>
</dbReference>
<dbReference type="STRING" id="1093900.A0A507AV48"/>
<sequence length="601" mass="67317">MTQSQHVEHTVEVPVLIVGGGPTGLLTAYMLSKLGVQSLLIEKYPERLEAPKAHALCPRSLEICRQYDLDTKALRKLGSPREDAYWVNFVTNLSGERIGFLPYERMDKEVLEHTPEMIHNIPQPDFEAFVADILEDDPLVEMKKNVAFITCEQDNGTVKSTIEERSTRTQWQVTSRYVIACDGAKSLVRDTLGIGCDGEEGYETMMTIHFKADLRPVVGSRVGMLHWITDPACSGFIIAYDLAGNQVLISNFDSKKHPADSWSQELARDTVLAAIGQDIPLEILSYRPWILSRKVAQKYKSGNVFLVGDAAHSFPPTGGLGLNSGLADAHNVAYKIAAVLNKWADSSILESYQSERRHIALVNSAQSVKNGKRIFSFLKTLGTAGIEDVEEARANLKRSVHNPAKQEMIAREVESQREHFDNLEIHIGYVYSSSDIPANASSFTPKFVKGARLPHAWIKSRPGAAKIARPAVDVSYVKEFSVKDIEARQYSTLDLIELNSFTLIVPSRAKWLRCHEMLERAFNGSGVRVHLWSADQDFEFTMQAHRELFERDAGFSKGDALLIRPDQHIAAHFTPDPTFNDVLSAISGFINPLKMFNRYER</sequence>
<dbReference type="PANTHER" id="PTHR43004">
    <property type="entry name" value="TRK SYSTEM POTASSIUM UPTAKE PROTEIN"/>
    <property type="match status" value="1"/>
</dbReference>
<dbReference type="AlphaFoldDB" id="A0A507AV48"/>
<comment type="caution">
    <text evidence="5">The sequence shown here is derived from an EMBL/GenBank/DDBJ whole genome shotgun (WGS) entry which is preliminary data.</text>
</comment>
<accession>A0A507AV48</accession>
<dbReference type="Gene3D" id="3.40.30.120">
    <property type="match status" value="1"/>
</dbReference>
<dbReference type="InterPro" id="IPR002938">
    <property type="entry name" value="FAD-bd"/>
</dbReference>
<dbReference type="GO" id="GO:0005739">
    <property type="term" value="C:mitochondrion"/>
    <property type="evidence" value="ECO:0007669"/>
    <property type="project" value="TreeGrafter"/>
</dbReference>
<name>A0A507AV48_9PEZI</name>
<protein>
    <recommendedName>
        <fullName evidence="4">FAD-binding domain-containing protein</fullName>
    </recommendedName>
</protein>
<evidence type="ECO:0000313" key="6">
    <source>
        <dbReference type="Proteomes" id="UP000319257"/>
    </source>
</evidence>
<dbReference type="Gene3D" id="3.50.50.60">
    <property type="entry name" value="FAD/NAD(P)-binding domain"/>
    <property type="match status" value="1"/>
</dbReference>
<proteinExistence type="predicted"/>
<dbReference type="Pfam" id="PF01494">
    <property type="entry name" value="FAD_binding_3"/>
    <property type="match status" value="1"/>
</dbReference>
<keyword evidence="3" id="KW-0560">Oxidoreductase</keyword>
<dbReference type="InterPro" id="IPR036188">
    <property type="entry name" value="FAD/NAD-bd_sf"/>
</dbReference>
<dbReference type="PANTHER" id="PTHR43004:SF6">
    <property type="entry name" value="FAD_NAD(P)-BINDING OXIDOREDUCTASE FAMILY PROTEIN"/>
    <property type="match status" value="1"/>
</dbReference>
<dbReference type="GO" id="GO:0071949">
    <property type="term" value="F:FAD binding"/>
    <property type="evidence" value="ECO:0007669"/>
    <property type="project" value="InterPro"/>
</dbReference>
<keyword evidence="1" id="KW-0285">Flavoprotein</keyword>
<dbReference type="PRINTS" id="PR00420">
    <property type="entry name" value="RNGMNOXGNASE"/>
</dbReference>
<evidence type="ECO:0000259" key="4">
    <source>
        <dbReference type="Pfam" id="PF01494"/>
    </source>
</evidence>
<dbReference type="Proteomes" id="UP000319257">
    <property type="component" value="Unassembled WGS sequence"/>
</dbReference>
<gene>
    <name evidence="5" type="ORF">E0L32_008779</name>
</gene>
<evidence type="ECO:0000256" key="1">
    <source>
        <dbReference type="ARBA" id="ARBA00022630"/>
    </source>
</evidence>
<evidence type="ECO:0000313" key="5">
    <source>
        <dbReference type="EMBL" id="TPX10374.1"/>
    </source>
</evidence>
<organism evidence="5 6">
    <name type="scientific">Thyridium curvatum</name>
    <dbReference type="NCBI Taxonomy" id="1093900"/>
    <lineage>
        <taxon>Eukaryota</taxon>
        <taxon>Fungi</taxon>
        <taxon>Dikarya</taxon>
        <taxon>Ascomycota</taxon>
        <taxon>Pezizomycotina</taxon>
        <taxon>Sordariomycetes</taxon>
        <taxon>Sordariomycetidae</taxon>
        <taxon>Thyridiales</taxon>
        <taxon>Thyridiaceae</taxon>
        <taxon>Thyridium</taxon>
    </lineage>
</organism>
<keyword evidence="2" id="KW-0274">FAD</keyword>
<dbReference type="RefSeq" id="XP_030992085.1">
    <property type="nucleotide sequence ID" value="XM_031143672.1"/>
</dbReference>
<dbReference type="InterPro" id="IPR050641">
    <property type="entry name" value="RIFMO-like"/>
</dbReference>
<dbReference type="EMBL" id="SKBQ01000059">
    <property type="protein sequence ID" value="TPX10374.1"/>
    <property type="molecule type" value="Genomic_DNA"/>
</dbReference>
<evidence type="ECO:0000256" key="2">
    <source>
        <dbReference type="ARBA" id="ARBA00022827"/>
    </source>
</evidence>
<dbReference type="Gene3D" id="3.30.9.10">
    <property type="entry name" value="D-Amino Acid Oxidase, subunit A, domain 2"/>
    <property type="match status" value="1"/>
</dbReference>
<dbReference type="OrthoDB" id="2690153at2759"/>
<dbReference type="GO" id="GO:0016709">
    <property type="term" value="F:oxidoreductase activity, acting on paired donors, with incorporation or reduction of molecular oxygen, NAD(P)H as one donor, and incorporation of one atom of oxygen"/>
    <property type="evidence" value="ECO:0007669"/>
    <property type="project" value="UniProtKB-ARBA"/>
</dbReference>
<dbReference type="GeneID" id="41976226"/>
<evidence type="ECO:0000256" key="3">
    <source>
        <dbReference type="ARBA" id="ARBA00023002"/>
    </source>
</evidence>
<dbReference type="InParanoid" id="A0A507AV48"/>
<dbReference type="SUPFAM" id="SSF51905">
    <property type="entry name" value="FAD/NAD(P)-binding domain"/>
    <property type="match status" value="1"/>
</dbReference>
<feature type="domain" description="FAD-binding" evidence="4">
    <location>
        <begin position="12"/>
        <end position="360"/>
    </location>
</feature>
<reference evidence="5 6" key="1">
    <citation type="submission" date="2019-06" db="EMBL/GenBank/DDBJ databases">
        <title>Draft genome sequence of the filamentous fungus Phialemoniopsis curvata isolated from diesel fuel.</title>
        <authorList>
            <person name="Varaljay V.A."/>
            <person name="Lyon W.J."/>
            <person name="Crouch A.L."/>
            <person name="Drake C.E."/>
            <person name="Hollomon J.M."/>
            <person name="Nadeau L.J."/>
            <person name="Nunn H.S."/>
            <person name="Stevenson B.S."/>
            <person name="Bojanowski C.L."/>
            <person name="Crookes-Goodson W.J."/>
        </authorList>
    </citation>
    <scope>NUCLEOTIDE SEQUENCE [LARGE SCALE GENOMIC DNA]</scope>
    <source>
        <strain evidence="5 6">D216</strain>
    </source>
</reference>
<keyword evidence="6" id="KW-1185">Reference proteome</keyword>